<accession>E4NBI8</accession>
<dbReference type="Pfam" id="PF00441">
    <property type="entry name" value="Acyl-CoA_dh_1"/>
    <property type="match status" value="1"/>
</dbReference>
<dbReference type="GO" id="GO:0050660">
    <property type="term" value="F:flavin adenine dinucleotide binding"/>
    <property type="evidence" value="ECO:0007669"/>
    <property type="project" value="InterPro"/>
</dbReference>
<evidence type="ECO:0000256" key="3">
    <source>
        <dbReference type="ARBA" id="ARBA00022630"/>
    </source>
</evidence>
<reference evidence="7 8" key="1">
    <citation type="journal article" date="2010" name="DNA Res.">
        <title>Genome sequence of Kitasatospora setae NBRC 14216T: an evolutionary snapshot of the family Streptomycetaceae.</title>
        <authorList>
            <person name="Ichikawa N."/>
            <person name="Oguchi A."/>
            <person name="Ikeda H."/>
            <person name="Ishikawa J."/>
            <person name="Kitani S."/>
            <person name="Watanabe Y."/>
            <person name="Nakamura S."/>
            <person name="Katano Y."/>
            <person name="Kishi E."/>
            <person name="Sasagawa M."/>
            <person name="Ankai A."/>
            <person name="Fukui S."/>
            <person name="Hashimoto Y."/>
            <person name="Kamata S."/>
            <person name="Otoguro M."/>
            <person name="Tanikawa S."/>
            <person name="Nihira T."/>
            <person name="Horinouchi S."/>
            <person name="Ohnishi Y."/>
            <person name="Hayakawa M."/>
            <person name="Kuzuyama T."/>
            <person name="Arisawa A."/>
            <person name="Nomoto F."/>
            <person name="Miura H."/>
            <person name="Takahashi Y."/>
            <person name="Fujita N."/>
        </authorList>
    </citation>
    <scope>NUCLEOTIDE SEQUENCE [LARGE SCALE GENOMIC DNA]</scope>
    <source>
        <strain evidence="8">ATCC 33774 / DSM 43861 / JCM 3304 / KCC A-0304 / NBRC 14216 / KM-6054</strain>
    </source>
</reference>
<dbReference type="PANTHER" id="PTHR43884:SF19">
    <property type="entry name" value="ACYL-COA DEHYDROGENASE FADE4-RELATED"/>
    <property type="match status" value="1"/>
</dbReference>
<dbReference type="SUPFAM" id="SSF47203">
    <property type="entry name" value="Acyl-CoA dehydrogenase C-terminal domain-like"/>
    <property type="match status" value="1"/>
</dbReference>
<proteinExistence type="inferred from homology"/>
<name>E4NBI8_KITSK</name>
<organism evidence="7 8">
    <name type="scientific">Kitasatospora setae (strain ATCC 33774 / DSM 43861 / JCM 3304 / KCC A-0304 / NBRC 14216 / KM-6054)</name>
    <name type="common">Streptomyces setae</name>
    <dbReference type="NCBI Taxonomy" id="452652"/>
    <lineage>
        <taxon>Bacteria</taxon>
        <taxon>Bacillati</taxon>
        <taxon>Actinomycetota</taxon>
        <taxon>Actinomycetes</taxon>
        <taxon>Kitasatosporales</taxon>
        <taxon>Streptomycetaceae</taxon>
        <taxon>Kitasatospora</taxon>
    </lineage>
</organism>
<dbReference type="GO" id="GO:0005886">
    <property type="term" value="C:plasma membrane"/>
    <property type="evidence" value="ECO:0007669"/>
    <property type="project" value="TreeGrafter"/>
</dbReference>
<keyword evidence="4" id="KW-0274">FAD</keyword>
<dbReference type="PATRIC" id="fig|452652.3.peg.2763"/>
<keyword evidence="8" id="KW-1185">Reference proteome</keyword>
<evidence type="ECO:0000256" key="1">
    <source>
        <dbReference type="ARBA" id="ARBA00001974"/>
    </source>
</evidence>
<dbReference type="InterPro" id="IPR009075">
    <property type="entry name" value="AcylCo_DH/oxidase_C"/>
</dbReference>
<protein>
    <recommendedName>
        <fullName evidence="6">Acyl-CoA dehydrogenase/oxidase C-terminal domain-containing protein</fullName>
    </recommendedName>
</protein>
<dbReference type="KEGG" id="ksk:KSE_27580"/>
<dbReference type="AlphaFoldDB" id="E4NBI8"/>
<dbReference type="InterPro" id="IPR009100">
    <property type="entry name" value="AcylCoA_DH/oxidase_NM_dom_sf"/>
</dbReference>
<evidence type="ECO:0000313" key="7">
    <source>
        <dbReference type="EMBL" id="BAJ28569.1"/>
    </source>
</evidence>
<dbReference type="InterPro" id="IPR037069">
    <property type="entry name" value="AcylCoA_DH/ox_N_sf"/>
</dbReference>
<dbReference type="SUPFAM" id="SSF56645">
    <property type="entry name" value="Acyl-CoA dehydrogenase NM domain-like"/>
    <property type="match status" value="1"/>
</dbReference>
<evidence type="ECO:0000259" key="6">
    <source>
        <dbReference type="Pfam" id="PF00441"/>
    </source>
</evidence>
<feature type="region of interest" description="Disordered" evidence="5">
    <location>
        <begin position="1"/>
        <end position="21"/>
    </location>
</feature>
<dbReference type="Gene3D" id="1.10.540.10">
    <property type="entry name" value="Acyl-CoA dehydrogenase/oxidase, N-terminal domain"/>
    <property type="match status" value="1"/>
</dbReference>
<evidence type="ECO:0000256" key="4">
    <source>
        <dbReference type="ARBA" id="ARBA00022827"/>
    </source>
</evidence>
<dbReference type="Gene3D" id="1.20.140.10">
    <property type="entry name" value="Butyryl-CoA Dehydrogenase, subunit A, domain 3"/>
    <property type="match status" value="1"/>
</dbReference>
<dbReference type="STRING" id="452652.KSE_27580"/>
<dbReference type="GO" id="GO:0003995">
    <property type="term" value="F:acyl-CoA dehydrogenase activity"/>
    <property type="evidence" value="ECO:0007669"/>
    <property type="project" value="TreeGrafter"/>
</dbReference>
<dbReference type="Gene3D" id="2.40.110.10">
    <property type="entry name" value="Butyryl-CoA Dehydrogenase, subunit A, domain 2"/>
    <property type="match status" value="1"/>
</dbReference>
<evidence type="ECO:0000256" key="5">
    <source>
        <dbReference type="SAM" id="MobiDB-lite"/>
    </source>
</evidence>
<keyword evidence="3" id="KW-0285">Flavoprotein</keyword>
<dbReference type="RefSeq" id="WP_014135882.1">
    <property type="nucleotide sequence ID" value="NC_016109.1"/>
</dbReference>
<comment type="cofactor">
    <cofactor evidence="1">
        <name>FAD</name>
        <dbReference type="ChEBI" id="CHEBI:57692"/>
    </cofactor>
</comment>
<evidence type="ECO:0000256" key="2">
    <source>
        <dbReference type="ARBA" id="ARBA00009347"/>
    </source>
</evidence>
<sequence length="588" mass="63530">MTLPVERTAPADTRPQHQDDAADARIAALEAELGDPWNPANPYGNDTLLLADERAELPAEAVRLLDRFGLGAEFVPARLGGRLERADLLVRMLRPVFRRDPSLGVGYGAGSYLAASAVWAAGSERQQRDTADLLLAGRRAAVAYRDLAHGNAFLREEFHLAGAPGARRLNGAKRVIVNSAQAAAAVVFCRTDDRPGSRSHTAVLLERDRLPADRVRDLPRYPTVGLRGCWMGGLALDDCPVPDDALLGEWGGGVDLALSSFALTRSVLPSMVLAGVDTALRTALRFALQRGVYGRPVLRNPQARASLAGSFADLLVCDSLALTATRAAHLYPEAAGGYAAAVKYLLPILLSDTVHDLSVLLGSNLYVKEGEFGVFQKHVRDLPITSLGHSGTAACHSTIIPRLPVLADRSWLREPPPAPGLFHLRGDLPEPDPRRIGRTADHDPLLAELAHGTALLADLPDERHPAAPALAAVLDAELRELRDACRAMADHGRTGLATPRSYGLADRYTLLLAAASCLGVWRHHRDRDDFLGRPGWLVLALQRICRRLVPGLTDRAAPEDETLTELLRRYREGGSLDLYDTPTAARGE</sequence>
<dbReference type="InterPro" id="IPR036250">
    <property type="entry name" value="AcylCo_DH-like_C"/>
</dbReference>
<dbReference type="eggNOG" id="COG1960">
    <property type="taxonomic scope" value="Bacteria"/>
</dbReference>
<evidence type="ECO:0000313" key="8">
    <source>
        <dbReference type="Proteomes" id="UP000007076"/>
    </source>
</evidence>
<dbReference type="InterPro" id="IPR046373">
    <property type="entry name" value="Acyl-CoA_Oxase/DH_mid-dom_sf"/>
</dbReference>
<dbReference type="EMBL" id="AP010968">
    <property type="protein sequence ID" value="BAJ28569.1"/>
    <property type="molecule type" value="Genomic_DNA"/>
</dbReference>
<dbReference type="HOGENOM" id="CLU_022921_0_0_11"/>
<feature type="domain" description="Acyl-CoA dehydrogenase/oxidase C-terminal" evidence="6">
    <location>
        <begin position="251"/>
        <end position="400"/>
    </location>
</feature>
<comment type="similarity">
    <text evidence="2">Belongs to the acyl-CoA dehydrogenase family.</text>
</comment>
<dbReference type="Proteomes" id="UP000007076">
    <property type="component" value="Chromosome"/>
</dbReference>
<gene>
    <name evidence="7" type="ordered locus">KSE_27580</name>
</gene>
<dbReference type="PANTHER" id="PTHR43884">
    <property type="entry name" value="ACYL-COA DEHYDROGENASE"/>
    <property type="match status" value="1"/>
</dbReference>
<dbReference type="CDD" id="cd00567">
    <property type="entry name" value="ACAD"/>
    <property type="match status" value="1"/>
</dbReference>